<comment type="subcellular location">
    <subcellularLocation>
        <location evidence="5 19">Cytoplasm</location>
    </subcellularLocation>
</comment>
<dbReference type="GO" id="GO:0009073">
    <property type="term" value="P:aromatic amino acid family biosynthetic process"/>
    <property type="evidence" value="ECO:0007669"/>
    <property type="project" value="UniProtKB-KW"/>
</dbReference>
<evidence type="ECO:0000256" key="12">
    <source>
        <dbReference type="ARBA" id="ARBA00022723"/>
    </source>
</evidence>
<gene>
    <name evidence="19 22" type="primary">aroB</name>
    <name evidence="22" type="ORF">CP98_01400</name>
</gene>
<evidence type="ECO:0000256" key="3">
    <source>
        <dbReference type="ARBA" id="ARBA00001947"/>
    </source>
</evidence>
<dbReference type="SUPFAM" id="SSF56796">
    <property type="entry name" value="Dehydroquinate synthase-like"/>
    <property type="match status" value="1"/>
</dbReference>
<dbReference type="EC" id="4.2.3.4" evidence="8 19"/>
<comment type="pathway">
    <text evidence="6 19">Metabolic intermediate biosynthesis; chorismate biosynthesis; chorismate from D-erythrose 4-phosphate and phosphoenolpyruvate: step 2/7.</text>
</comment>
<feature type="domain" description="3-dehydroquinate synthase N-terminal" evidence="20">
    <location>
        <begin position="68"/>
        <end position="180"/>
    </location>
</feature>
<evidence type="ECO:0000256" key="8">
    <source>
        <dbReference type="ARBA" id="ARBA00013031"/>
    </source>
</evidence>
<evidence type="ECO:0000256" key="14">
    <source>
        <dbReference type="ARBA" id="ARBA00022833"/>
    </source>
</evidence>
<comment type="similarity">
    <text evidence="7 19">Belongs to the sugar phosphate cyclases superfamily. Dehydroquinate synthase family.</text>
</comment>
<dbReference type="InterPro" id="IPR030960">
    <property type="entry name" value="DHQS/DOIS_N"/>
</dbReference>
<evidence type="ECO:0000256" key="5">
    <source>
        <dbReference type="ARBA" id="ARBA00004496"/>
    </source>
</evidence>
<feature type="binding site" evidence="19">
    <location>
        <position position="267"/>
    </location>
    <ligand>
        <name>Zn(2+)</name>
        <dbReference type="ChEBI" id="CHEBI:29105"/>
    </ligand>
</feature>
<evidence type="ECO:0000256" key="13">
    <source>
        <dbReference type="ARBA" id="ARBA00022741"/>
    </source>
</evidence>
<dbReference type="PANTHER" id="PTHR43622">
    <property type="entry name" value="3-DEHYDROQUINATE SYNTHASE"/>
    <property type="match status" value="1"/>
</dbReference>
<dbReference type="Pfam" id="PF24621">
    <property type="entry name" value="DHQS_C"/>
    <property type="match status" value="1"/>
</dbReference>
<sequence length="369" mass="39096">MALVPVALGARSYDIVIEQGALDRAADHLARYARGGRLVVVTDTHVAAAQLPRLDASLRRANIVIEPIILPAGEQTKSWRHLEELLDALLALEIERGDHVIALGGGVIGDLVGFASSILKRGCHFVQLPTTLLAQVDSSVGGKTAINARAGKNLIGSFYQPSLVLIDPSVLDSLPLRETRAGYAEVVKYGLIDDPDFFAWCEANADRLLAGDAEARTYAIERSVRAKAAIVADDERETTGRRALLNLGHTFGHALEADTGFSDTLLHGEGVAAGMALAFRYSARLGLCSAQDAERVTAHLKAIGLPHDLASAHVTADGAALVAHMLHDKKMAAGTLPFLLARGIGQTFLSKDVVLNDVAAFLDADRAGA</sequence>
<feature type="binding site" evidence="19">
    <location>
        <position position="143"/>
    </location>
    <ligand>
        <name>NAD(+)</name>
        <dbReference type="ChEBI" id="CHEBI:57540"/>
    </ligand>
</feature>
<keyword evidence="17 19" id="KW-0456">Lyase</keyword>
<evidence type="ECO:0000259" key="21">
    <source>
        <dbReference type="Pfam" id="PF24621"/>
    </source>
</evidence>
<keyword evidence="15 19" id="KW-0520">NAD</keyword>
<dbReference type="GO" id="GO:0003856">
    <property type="term" value="F:3-dehydroquinate synthase activity"/>
    <property type="evidence" value="ECO:0007669"/>
    <property type="project" value="UniProtKB-UniRule"/>
</dbReference>
<dbReference type="GO" id="GO:0008652">
    <property type="term" value="P:amino acid biosynthetic process"/>
    <property type="evidence" value="ECO:0007669"/>
    <property type="project" value="UniProtKB-KW"/>
</dbReference>
<evidence type="ECO:0000256" key="15">
    <source>
        <dbReference type="ARBA" id="ARBA00023027"/>
    </source>
</evidence>
<dbReference type="InterPro" id="IPR030963">
    <property type="entry name" value="DHQ_synth_fam"/>
</dbReference>
<dbReference type="PIRSF" id="PIRSF001455">
    <property type="entry name" value="DHQ_synth"/>
    <property type="match status" value="1"/>
</dbReference>
<keyword evidence="18 19" id="KW-0170">Cobalt</keyword>
<keyword evidence="13 19" id="KW-0547">Nucleotide-binding</keyword>
<evidence type="ECO:0000313" key="22">
    <source>
        <dbReference type="EMBL" id="KEZ20195.1"/>
    </source>
</evidence>
<feature type="binding site" evidence="19">
    <location>
        <position position="152"/>
    </location>
    <ligand>
        <name>NAD(+)</name>
        <dbReference type="ChEBI" id="CHEBI:57540"/>
    </ligand>
</feature>
<comment type="catalytic activity">
    <reaction evidence="1 19">
        <text>7-phospho-2-dehydro-3-deoxy-D-arabino-heptonate = 3-dehydroquinate + phosphate</text>
        <dbReference type="Rhea" id="RHEA:21968"/>
        <dbReference type="ChEBI" id="CHEBI:32364"/>
        <dbReference type="ChEBI" id="CHEBI:43474"/>
        <dbReference type="ChEBI" id="CHEBI:58394"/>
        <dbReference type="EC" id="4.2.3.4"/>
    </reaction>
</comment>
<evidence type="ECO:0000256" key="2">
    <source>
        <dbReference type="ARBA" id="ARBA00001911"/>
    </source>
</evidence>
<dbReference type="NCBIfam" id="TIGR01357">
    <property type="entry name" value="aroB"/>
    <property type="match status" value="1"/>
</dbReference>
<evidence type="ECO:0000256" key="7">
    <source>
        <dbReference type="ARBA" id="ARBA00005412"/>
    </source>
</evidence>
<evidence type="ECO:0000256" key="17">
    <source>
        <dbReference type="ARBA" id="ARBA00023239"/>
    </source>
</evidence>
<dbReference type="UniPathway" id="UPA00053">
    <property type="reaction ID" value="UER00085"/>
</dbReference>
<comment type="cofactor">
    <cofactor evidence="2 19">
        <name>NAD(+)</name>
        <dbReference type="ChEBI" id="CHEBI:57540"/>
    </cofactor>
</comment>
<evidence type="ECO:0000256" key="1">
    <source>
        <dbReference type="ARBA" id="ARBA00001393"/>
    </source>
</evidence>
<evidence type="ECO:0000256" key="16">
    <source>
        <dbReference type="ARBA" id="ARBA00023141"/>
    </source>
</evidence>
<dbReference type="EMBL" id="JGVR01000005">
    <property type="protein sequence ID" value="KEZ20195.1"/>
    <property type="molecule type" value="Genomic_DNA"/>
</dbReference>
<evidence type="ECO:0000259" key="20">
    <source>
        <dbReference type="Pfam" id="PF01761"/>
    </source>
</evidence>
<dbReference type="Gene3D" id="3.40.50.1970">
    <property type="match status" value="1"/>
</dbReference>
<evidence type="ECO:0000313" key="23">
    <source>
        <dbReference type="Proteomes" id="UP000028534"/>
    </source>
</evidence>
<dbReference type="GO" id="GO:0000166">
    <property type="term" value="F:nucleotide binding"/>
    <property type="evidence" value="ECO:0007669"/>
    <property type="project" value="UniProtKB-KW"/>
</dbReference>
<dbReference type="GO" id="GO:0005737">
    <property type="term" value="C:cytoplasm"/>
    <property type="evidence" value="ECO:0007669"/>
    <property type="project" value="UniProtKB-SubCell"/>
</dbReference>
<proteinExistence type="inferred from homology"/>
<evidence type="ECO:0000256" key="18">
    <source>
        <dbReference type="ARBA" id="ARBA00023285"/>
    </source>
</evidence>
<dbReference type="GO" id="GO:0009423">
    <property type="term" value="P:chorismate biosynthetic process"/>
    <property type="evidence" value="ECO:0007669"/>
    <property type="project" value="UniProtKB-UniRule"/>
</dbReference>
<dbReference type="Pfam" id="PF01761">
    <property type="entry name" value="DHQ_synthase"/>
    <property type="match status" value="1"/>
</dbReference>
<dbReference type="PANTHER" id="PTHR43622:SF7">
    <property type="entry name" value="3-DEHYDROQUINATE SYNTHASE, CHLOROPLASTIC"/>
    <property type="match status" value="1"/>
</dbReference>
<dbReference type="CDD" id="cd08195">
    <property type="entry name" value="DHQS"/>
    <property type="match status" value="1"/>
</dbReference>
<keyword evidence="11 19" id="KW-0028">Amino-acid biosynthesis</keyword>
<feature type="domain" description="3-dehydroquinate synthase C-terminal" evidence="21">
    <location>
        <begin position="182"/>
        <end position="331"/>
    </location>
</feature>
<feature type="binding site" evidence="19">
    <location>
        <position position="185"/>
    </location>
    <ligand>
        <name>Zn(2+)</name>
        <dbReference type="ChEBI" id="CHEBI:29105"/>
    </ligand>
</feature>
<feature type="binding site" evidence="19">
    <location>
        <position position="249"/>
    </location>
    <ligand>
        <name>Zn(2+)</name>
        <dbReference type="ChEBI" id="CHEBI:29105"/>
    </ligand>
</feature>
<dbReference type="InterPro" id="IPR050071">
    <property type="entry name" value="Dehydroquinate_synthase"/>
</dbReference>
<dbReference type="eggNOG" id="COG0337">
    <property type="taxonomic scope" value="Bacteria"/>
</dbReference>
<evidence type="ECO:0000256" key="9">
    <source>
        <dbReference type="ARBA" id="ARBA00017684"/>
    </source>
</evidence>
<dbReference type="InterPro" id="IPR056179">
    <property type="entry name" value="DHQS_C"/>
</dbReference>
<keyword evidence="10 19" id="KW-0963">Cytoplasm</keyword>
<comment type="cofactor">
    <cofactor evidence="19">
        <name>Co(2+)</name>
        <dbReference type="ChEBI" id="CHEBI:48828"/>
    </cofactor>
    <cofactor evidence="19">
        <name>Zn(2+)</name>
        <dbReference type="ChEBI" id="CHEBI:29105"/>
    </cofactor>
    <text evidence="19">Binds 1 divalent metal cation per subunit. Can use either Co(2+) or Zn(2+).</text>
</comment>
<keyword evidence="14 19" id="KW-0862">Zinc</keyword>
<dbReference type="AlphaFoldDB" id="A0A084EQF3"/>
<comment type="cofactor">
    <cofactor evidence="3">
        <name>Zn(2+)</name>
        <dbReference type="ChEBI" id="CHEBI:29105"/>
    </cofactor>
</comment>
<accession>A0A084EQF3</accession>
<reference evidence="22 23" key="1">
    <citation type="submission" date="2014-03" db="EMBL/GenBank/DDBJ databases">
        <title>Genome sequence of Sphingobium yanoikuyae B1.</title>
        <authorList>
            <person name="Gan H.M."/>
            <person name="Gan H.Y."/>
            <person name="Savka M.A."/>
        </authorList>
    </citation>
    <scope>NUCLEOTIDE SEQUENCE [LARGE SCALE GENOMIC DNA]</scope>
    <source>
        <strain evidence="22 23">B1</strain>
    </source>
</reference>
<comment type="caution">
    <text evidence="22">The sequence shown here is derived from an EMBL/GenBank/DDBJ whole genome shotgun (WGS) entry which is preliminary data.</text>
</comment>
<dbReference type="RefSeq" id="WP_037518194.1">
    <property type="nucleotide sequence ID" value="NZ_JGVR01000005.1"/>
</dbReference>
<name>A0A084EQF3_SPHYA</name>
<organism evidence="22 23">
    <name type="scientific">Sphingobium yanoikuyae</name>
    <name type="common">Sphingomonas yanoikuyae</name>
    <dbReference type="NCBI Taxonomy" id="13690"/>
    <lineage>
        <taxon>Bacteria</taxon>
        <taxon>Pseudomonadati</taxon>
        <taxon>Pseudomonadota</taxon>
        <taxon>Alphaproteobacteria</taxon>
        <taxon>Sphingomonadales</taxon>
        <taxon>Sphingomonadaceae</taxon>
        <taxon>Sphingobium</taxon>
    </lineage>
</organism>
<dbReference type="GO" id="GO:0046872">
    <property type="term" value="F:metal ion binding"/>
    <property type="evidence" value="ECO:0007669"/>
    <property type="project" value="UniProtKB-KW"/>
</dbReference>
<dbReference type="Gene3D" id="1.20.1090.10">
    <property type="entry name" value="Dehydroquinate synthase-like - alpha domain"/>
    <property type="match status" value="1"/>
</dbReference>
<keyword evidence="12 19" id="KW-0479">Metal-binding</keyword>
<dbReference type="HAMAP" id="MF_00110">
    <property type="entry name" value="DHQ_synthase"/>
    <property type="match status" value="1"/>
</dbReference>
<evidence type="ECO:0000256" key="10">
    <source>
        <dbReference type="ARBA" id="ARBA00022490"/>
    </source>
</evidence>
<dbReference type="Proteomes" id="UP000028534">
    <property type="component" value="Unassembled WGS sequence"/>
</dbReference>
<protein>
    <recommendedName>
        <fullName evidence="9 19">3-dehydroquinate synthase</fullName>
        <shortName evidence="19">DHQS</shortName>
        <ecNumber evidence="8 19">4.2.3.4</ecNumber>
    </recommendedName>
</protein>
<dbReference type="InterPro" id="IPR016037">
    <property type="entry name" value="DHQ_synth_AroB"/>
</dbReference>
<evidence type="ECO:0000256" key="6">
    <source>
        <dbReference type="ARBA" id="ARBA00004661"/>
    </source>
</evidence>
<evidence type="ECO:0000256" key="19">
    <source>
        <dbReference type="HAMAP-Rule" id="MF_00110"/>
    </source>
</evidence>
<evidence type="ECO:0000256" key="11">
    <source>
        <dbReference type="ARBA" id="ARBA00022605"/>
    </source>
</evidence>
<comment type="caution">
    <text evidence="19">Lacks conserved residue(s) required for the propagation of feature annotation.</text>
</comment>
<feature type="binding site" evidence="19">
    <location>
        <begin position="130"/>
        <end position="131"/>
    </location>
    <ligand>
        <name>NAD(+)</name>
        <dbReference type="ChEBI" id="CHEBI:57540"/>
    </ligand>
</feature>
<keyword evidence="16 19" id="KW-0057">Aromatic amino acid biosynthesis</keyword>
<feature type="binding site" evidence="19">
    <location>
        <begin position="106"/>
        <end position="110"/>
    </location>
    <ligand>
        <name>NAD(+)</name>
        <dbReference type="ChEBI" id="CHEBI:57540"/>
    </ligand>
</feature>
<dbReference type="STRING" id="13690.AX777_13045"/>
<dbReference type="PATRIC" id="fig|13690.10.peg.1445"/>
<dbReference type="FunFam" id="3.40.50.1970:FF:000007">
    <property type="entry name" value="Pentafunctional AROM polypeptide"/>
    <property type="match status" value="1"/>
</dbReference>
<evidence type="ECO:0000256" key="4">
    <source>
        <dbReference type="ARBA" id="ARBA00003485"/>
    </source>
</evidence>
<comment type="function">
    <text evidence="4 19">Catalyzes the conversion of 3-deoxy-D-arabino-heptulosonate 7-phosphate (DAHP) to dehydroquinate (DHQ).</text>
</comment>